<evidence type="ECO:0000256" key="1">
    <source>
        <dbReference type="SAM" id="MobiDB-lite"/>
    </source>
</evidence>
<feature type="region of interest" description="Disordered" evidence="1">
    <location>
        <begin position="36"/>
        <end position="72"/>
    </location>
</feature>
<protein>
    <submittedName>
        <fullName evidence="2">Uncharacterized protein</fullName>
    </submittedName>
</protein>
<dbReference type="Proteomes" id="UP000639643">
    <property type="component" value="Unassembled WGS sequence"/>
</dbReference>
<comment type="caution">
    <text evidence="2">The sequence shown here is derived from an EMBL/GenBank/DDBJ whole genome shotgun (WGS) entry which is preliminary data.</text>
</comment>
<dbReference type="EMBL" id="WIGM01000075">
    <property type="protein sequence ID" value="KAF6842321.1"/>
    <property type="molecule type" value="Genomic_DNA"/>
</dbReference>
<feature type="compositionally biased region" description="Polar residues" evidence="1">
    <location>
        <begin position="36"/>
        <end position="50"/>
    </location>
</feature>
<name>A0A8H6U6Q5_9PEZI</name>
<organism evidence="2 3">
    <name type="scientific">Colletotrichum musicola</name>
    <dbReference type="NCBI Taxonomy" id="2175873"/>
    <lineage>
        <taxon>Eukaryota</taxon>
        <taxon>Fungi</taxon>
        <taxon>Dikarya</taxon>
        <taxon>Ascomycota</taxon>
        <taxon>Pezizomycotina</taxon>
        <taxon>Sordariomycetes</taxon>
        <taxon>Hypocreomycetidae</taxon>
        <taxon>Glomerellales</taxon>
        <taxon>Glomerellaceae</taxon>
        <taxon>Colletotrichum</taxon>
        <taxon>Colletotrichum orchidearum species complex</taxon>
    </lineage>
</organism>
<accession>A0A8H6U6Q5</accession>
<reference evidence="2" key="1">
    <citation type="journal article" date="2020" name="Phytopathology">
        <title>Genome Sequence Resources of Colletotrichum truncatum, C. plurivorum, C. musicola, and C. sojae: Four Species Pathogenic to Soybean (Glycine max).</title>
        <authorList>
            <person name="Rogerio F."/>
            <person name="Boufleur T.R."/>
            <person name="Ciampi-Guillardi M."/>
            <person name="Sukno S.A."/>
            <person name="Thon M.R."/>
            <person name="Massola Junior N.S."/>
            <person name="Baroncelli R."/>
        </authorList>
    </citation>
    <scope>NUCLEOTIDE SEQUENCE</scope>
    <source>
        <strain evidence="2">LFN0074</strain>
    </source>
</reference>
<gene>
    <name evidence="2" type="ORF">CMUS01_03212</name>
</gene>
<evidence type="ECO:0000313" key="3">
    <source>
        <dbReference type="Proteomes" id="UP000639643"/>
    </source>
</evidence>
<keyword evidence="3" id="KW-1185">Reference proteome</keyword>
<proteinExistence type="predicted"/>
<evidence type="ECO:0000313" key="2">
    <source>
        <dbReference type="EMBL" id="KAF6842321.1"/>
    </source>
</evidence>
<sequence length="193" mass="21137">MSSRRHGAVFQQNLIDYPRTWRPFWELLSLTAPPTSLALSRSPTSPSTPGDASRPASSPDHPKLVGRAGFRPRPRLFSQPTALAGCAGMRHTGQNCATPKLEPRDVTRLHHPGLPCRPPSFSRPITARIMLLLPTSMAARLSAPDGARRSDIKDTRLFASSSVIHHDIRNHIRTAAPYRLDFVTTNAVSPSPA</sequence>
<dbReference type="AlphaFoldDB" id="A0A8H6U6Q5"/>